<protein>
    <submittedName>
        <fullName evidence="2">Uncharacterized protein</fullName>
    </submittedName>
</protein>
<evidence type="ECO:0000313" key="3">
    <source>
        <dbReference type="Proteomes" id="UP001358586"/>
    </source>
</evidence>
<feature type="compositionally biased region" description="Polar residues" evidence="1">
    <location>
        <begin position="48"/>
        <end position="70"/>
    </location>
</feature>
<organism evidence="2 3">
    <name type="scientific">Gossypium arboreum</name>
    <name type="common">Tree cotton</name>
    <name type="synonym">Gossypium nanking</name>
    <dbReference type="NCBI Taxonomy" id="29729"/>
    <lineage>
        <taxon>Eukaryota</taxon>
        <taxon>Viridiplantae</taxon>
        <taxon>Streptophyta</taxon>
        <taxon>Embryophyta</taxon>
        <taxon>Tracheophyta</taxon>
        <taxon>Spermatophyta</taxon>
        <taxon>Magnoliopsida</taxon>
        <taxon>eudicotyledons</taxon>
        <taxon>Gunneridae</taxon>
        <taxon>Pentapetalae</taxon>
        <taxon>rosids</taxon>
        <taxon>malvids</taxon>
        <taxon>Malvales</taxon>
        <taxon>Malvaceae</taxon>
        <taxon>Malvoideae</taxon>
        <taxon>Gossypium</taxon>
    </lineage>
</organism>
<dbReference type="PANTHER" id="PTHR47851:SF5">
    <property type="entry name" value="MYB_SANT-LIKE DOMAIN-CONTAINING PROTEIN"/>
    <property type="match status" value="1"/>
</dbReference>
<dbReference type="PANTHER" id="PTHR47851">
    <property type="entry name" value="OS06G0588700 PROTEIN-RELATED"/>
    <property type="match status" value="1"/>
</dbReference>
<keyword evidence="3" id="KW-1185">Reference proteome</keyword>
<dbReference type="EMBL" id="JARKNE010000003">
    <property type="protein sequence ID" value="KAK5838549.1"/>
    <property type="molecule type" value="Genomic_DNA"/>
</dbReference>
<feature type="compositionally biased region" description="Basic residues" evidence="1">
    <location>
        <begin position="77"/>
        <end position="89"/>
    </location>
</feature>
<evidence type="ECO:0000313" key="2">
    <source>
        <dbReference type="EMBL" id="KAK5838549.1"/>
    </source>
</evidence>
<sequence length="205" mass="23080">MWQMFGGIIATGENSWAPSFGVLPSGVPIGDDTPNEGFNDLDEHSNENEGTPPNEVPSNPSHETPNQRKQTLGVIHGKGKKSSSSRKSSRNTLTTKIEKLCKWMASPRKSVNKIIFPNSQYTISNAMDTLCALGDEIPKKDELYYFAIKMFQILMKREVFLNLNSDVRVWWLRLEYAEQNPITSFSSLVATSSFPFQPYHQLPPP</sequence>
<comment type="caution">
    <text evidence="2">The sequence shown here is derived from an EMBL/GenBank/DDBJ whole genome shotgun (WGS) entry which is preliminary data.</text>
</comment>
<dbReference type="Proteomes" id="UP001358586">
    <property type="component" value="Chromosome 3"/>
</dbReference>
<accession>A0ABR0QHQ2</accession>
<name>A0ABR0QHQ2_GOSAR</name>
<evidence type="ECO:0000256" key="1">
    <source>
        <dbReference type="SAM" id="MobiDB-lite"/>
    </source>
</evidence>
<proteinExistence type="predicted"/>
<reference evidence="2 3" key="1">
    <citation type="submission" date="2023-03" db="EMBL/GenBank/DDBJ databases">
        <title>WGS of Gossypium arboreum.</title>
        <authorList>
            <person name="Yu D."/>
        </authorList>
    </citation>
    <scope>NUCLEOTIDE SEQUENCE [LARGE SCALE GENOMIC DNA]</scope>
    <source>
        <tissue evidence="2">Leaf</tissue>
    </source>
</reference>
<gene>
    <name evidence="2" type="ORF">PVK06_007279</name>
</gene>
<feature type="region of interest" description="Disordered" evidence="1">
    <location>
        <begin position="23"/>
        <end position="93"/>
    </location>
</feature>